<accession>A0A7R9R163</accession>
<dbReference type="AlphaFoldDB" id="A0A7R9R163"/>
<sequence>KFDCDLENKFKILKETDRLKELSQHIHHIFVSMELIPENSRLLLSAWKDFLISIARFDPFNISKESKKQEWHSSMEQLLRAVDDVKENLSFNTLNSIETSVIKYLQLFTTDFNSSEFMVYSAKLLNQSLRVIEKQIKSPKS</sequence>
<evidence type="ECO:0000313" key="2">
    <source>
        <dbReference type="Proteomes" id="UP000728032"/>
    </source>
</evidence>
<feature type="non-terminal residue" evidence="1">
    <location>
        <position position="141"/>
    </location>
</feature>
<reference evidence="1" key="1">
    <citation type="submission" date="2020-11" db="EMBL/GenBank/DDBJ databases">
        <authorList>
            <person name="Tran Van P."/>
        </authorList>
    </citation>
    <scope>NUCLEOTIDE SEQUENCE</scope>
</reference>
<feature type="non-terminal residue" evidence="1">
    <location>
        <position position="1"/>
    </location>
</feature>
<dbReference type="EMBL" id="CAJPVJ010051858">
    <property type="protein sequence ID" value="CAG2183208.1"/>
    <property type="molecule type" value="Genomic_DNA"/>
</dbReference>
<dbReference type="Proteomes" id="UP000728032">
    <property type="component" value="Unassembled WGS sequence"/>
</dbReference>
<dbReference type="EMBL" id="OC966683">
    <property type="protein sequence ID" value="CAD7666081.1"/>
    <property type="molecule type" value="Genomic_DNA"/>
</dbReference>
<organism evidence="1">
    <name type="scientific">Oppiella nova</name>
    <dbReference type="NCBI Taxonomy" id="334625"/>
    <lineage>
        <taxon>Eukaryota</taxon>
        <taxon>Metazoa</taxon>
        <taxon>Ecdysozoa</taxon>
        <taxon>Arthropoda</taxon>
        <taxon>Chelicerata</taxon>
        <taxon>Arachnida</taxon>
        <taxon>Acari</taxon>
        <taxon>Acariformes</taxon>
        <taxon>Sarcoptiformes</taxon>
        <taxon>Oribatida</taxon>
        <taxon>Brachypylina</taxon>
        <taxon>Oppioidea</taxon>
        <taxon>Oppiidae</taxon>
        <taxon>Oppiella</taxon>
    </lineage>
</organism>
<gene>
    <name evidence="1" type="ORF">ONB1V03_LOCUS22629</name>
</gene>
<proteinExistence type="predicted"/>
<keyword evidence="2" id="KW-1185">Reference proteome</keyword>
<name>A0A7R9R163_9ACAR</name>
<evidence type="ECO:0000313" key="1">
    <source>
        <dbReference type="EMBL" id="CAD7666081.1"/>
    </source>
</evidence>
<dbReference type="OrthoDB" id="102511at2759"/>
<protein>
    <submittedName>
        <fullName evidence="1">Uncharacterized protein</fullName>
    </submittedName>
</protein>